<dbReference type="InterPro" id="IPR001810">
    <property type="entry name" value="F-box_dom"/>
</dbReference>
<proteinExistence type="predicted"/>
<dbReference type="EMBL" id="KL142367">
    <property type="protein sequence ID" value="KDR85935.1"/>
    <property type="molecule type" value="Genomic_DNA"/>
</dbReference>
<keyword evidence="1" id="KW-1133">Transmembrane helix</keyword>
<dbReference type="CDD" id="cd09917">
    <property type="entry name" value="F-box_SF"/>
    <property type="match status" value="1"/>
</dbReference>
<feature type="domain" description="F-box" evidence="2">
    <location>
        <begin position="72"/>
        <end position="121"/>
    </location>
</feature>
<evidence type="ECO:0000313" key="3">
    <source>
        <dbReference type="EMBL" id="KDR85935.1"/>
    </source>
</evidence>
<keyword evidence="1" id="KW-0812">Transmembrane</keyword>
<keyword evidence="4" id="KW-1185">Reference proteome</keyword>
<dbReference type="SMART" id="SM00256">
    <property type="entry name" value="FBOX"/>
    <property type="match status" value="1"/>
</dbReference>
<reference evidence="4" key="1">
    <citation type="journal article" date="2014" name="Proc. Natl. Acad. Sci. U.S.A.">
        <title>Extensive sampling of basidiomycete genomes demonstrates inadequacy of the white-rot/brown-rot paradigm for wood decay fungi.</title>
        <authorList>
            <person name="Riley R."/>
            <person name="Salamov A.A."/>
            <person name="Brown D.W."/>
            <person name="Nagy L.G."/>
            <person name="Floudas D."/>
            <person name="Held B.W."/>
            <person name="Levasseur A."/>
            <person name="Lombard V."/>
            <person name="Morin E."/>
            <person name="Otillar R."/>
            <person name="Lindquist E.A."/>
            <person name="Sun H."/>
            <person name="LaButti K.M."/>
            <person name="Schmutz J."/>
            <person name="Jabbour D."/>
            <person name="Luo H."/>
            <person name="Baker S.E."/>
            <person name="Pisabarro A.G."/>
            <person name="Walton J.D."/>
            <person name="Blanchette R.A."/>
            <person name="Henrissat B."/>
            <person name="Martin F."/>
            <person name="Cullen D."/>
            <person name="Hibbett D.S."/>
            <person name="Grigoriev I.V."/>
        </authorList>
    </citation>
    <scope>NUCLEOTIDE SEQUENCE [LARGE SCALE GENOMIC DNA]</scope>
    <source>
        <strain evidence="4">CBS 339.88</strain>
    </source>
</reference>
<dbReference type="Proteomes" id="UP000027222">
    <property type="component" value="Unassembled WGS sequence"/>
</dbReference>
<dbReference type="SUPFAM" id="SSF81383">
    <property type="entry name" value="F-box domain"/>
    <property type="match status" value="1"/>
</dbReference>
<evidence type="ECO:0000256" key="1">
    <source>
        <dbReference type="SAM" id="Phobius"/>
    </source>
</evidence>
<feature type="transmembrane region" description="Helical" evidence="1">
    <location>
        <begin position="755"/>
        <end position="777"/>
    </location>
</feature>
<name>A0A067TRX8_GALM3</name>
<dbReference type="InterPro" id="IPR036047">
    <property type="entry name" value="F-box-like_dom_sf"/>
</dbReference>
<organism evidence="3 4">
    <name type="scientific">Galerina marginata (strain CBS 339.88)</name>
    <dbReference type="NCBI Taxonomy" id="685588"/>
    <lineage>
        <taxon>Eukaryota</taxon>
        <taxon>Fungi</taxon>
        <taxon>Dikarya</taxon>
        <taxon>Basidiomycota</taxon>
        <taxon>Agaricomycotina</taxon>
        <taxon>Agaricomycetes</taxon>
        <taxon>Agaricomycetidae</taxon>
        <taxon>Agaricales</taxon>
        <taxon>Agaricineae</taxon>
        <taxon>Strophariaceae</taxon>
        <taxon>Galerina</taxon>
    </lineage>
</organism>
<dbReference type="AlphaFoldDB" id="A0A067TRX8"/>
<dbReference type="Gene3D" id="1.20.1280.50">
    <property type="match status" value="1"/>
</dbReference>
<keyword evidence="1" id="KW-0472">Membrane</keyword>
<dbReference type="Pfam" id="PF12937">
    <property type="entry name" value="F-box-like"/>
    <property type="match status" value="1"/>
</dbReference>
<gene>
    <name evidence="3" type="ORF">GALMADRAFT_235112</name>
</gene>
<dbReference type="STRING" id="685588.A0A067TRX8"/>
<evidence type="ECO:0000313" key="4">
    <source>
        <dbReference type="Proteomes" id="UP000027222"/>
    </source>
</evidence>
<evidence type="ECO:0000259" key="2">
    <source>
        <dbReference type="PROSITE" id="PS50181"/>
    </source>
</evidence>
<dbReference type="HOGENOM" id="CLU_010790_5_0_1"/>
<protein>
    <recommendedName>
        <fullName evidence="2">F-box domain-containing protein</fullName>
    </recommendedName>
</protein>
<dbReference type="OrthoDB" id="2823912at2759"/>
<dbReference type="PROSITE" id="PS50181">
    <property type="entry name" value="FBOX"/>
    <property type="match status" value="1"/>
</dbReference>
<sequence length="785" mass="90134">MNHQQDDFYQDAEDDFLSSYQLEHDCNWEKRLQRTKIGYVNVLALCVRKEYREKLRSDGVLRKTHLRSKDIEFFRTILPVEIMLEILEYLHPIDLLQLMKTDTTFRELLKDQSSTSVWRSAFRNYPDIPKIPSNLTGYKWADLLFNPLICENCGASQAFLNVTFYRRLCSECICKEFIPRIDCRKQYGSTVLHLARDTQIIWIYPSDEVKLSRLSSVWTYRAELDDITSTLQRLENAVGAGVPDAHEALARYTQERHELIATSAADNSICLAWATFYQRMLFRKARSTIPSLLANIRARFKKLGFEAADVDMAARVFPVNEKILTNLVNTKGVVGLRKRGWAKLQPLFVPGITAATKRRLKIARRKLHEQRTDFVKGVYKSCCIGYPPATWAYLAPFSAVMQFDSVSRLTSAPHDAPLVEGDVLKLLPREVDDWTTPTMKKLVSFLPSSSCAQEVISPDLSGLNLATSVFQCHGSESMGNNKQVKSCFTGPYAHDSERGYASERAGRCLIGWDGVVPHLRCRALEQGWEKGLHFSQRGHNAAQVLIRLLGLDPATTKIWEMDALDKRFVCMICQTTSLGGTAYTWQDAVHHHIEMEKPSGWREVIHDTLSWSLVGPEAEEELKSREEHKPNVRQSERNWMCNHCPEHFENRVPRAAVIEHAKEIHDISSPINNLDYVYFLVNRTYRSPICVHDREFVCLQCASTKCRLYRREGIQAHLKDSHGLSAPVEHKDWRKINTILCPPRMNKKRFSKRSIAGLVFSLVLSCGFHFFVEVLAIECINSREW</sequence>
<accession>A0A067TRX8</accession>